<dbReference type="EMBL" id="FUXM01000015">
    <property type="protein sequence ID" value="SJZ97397.1"/>
    <property type="molecule type" value="Genomic_DNA"/>
</dbReference>
<protein>
    <submittedName>
        <fullName evidence="5">Phosphonate transport system substrate-binding protein</fullName>
    </submittedName>
</protein>
<evidence type="ECO:0000256" key="2">
    <source>
        <dbReference type="ARBA" id="ARBA00022729"/>
    </source>
</evidence>
<evidence type="ECO:0000256" key="3">
    <source>
        <dbReference type="SAM" id="SignalP"/>
    </source>
</evidence>
<dbReference type="Gene3D" id="3.40.190.10">
    <property type="entry name" value="Periplasmic binding protein-like II"/>
    <property type="match status" value="2"/>
</dbReference>
<gene>
    <name evidence="5" type="ORF">SAMN02745885_01492</name>
</gene>
<dbReference type="OrthoDB" id="9781943at2"/>
<accession>A0A1T4Q1I2</accession>
<evidence type="ECO:0000313" key="6">
    <source>
        <dbReference type="Proteomes" id="UP000189933"/>
    </source>
</evidence>
<feature type="signal peptide" evidence="3">
    <location>
        <begin position="1"/>
        <end position="19"/>
    </location>
</feature>
<dbReference type="GO" id="GO:0043190">
    <property type="term" value="C:ATP-binding cassette (ABC) transporter complex"/>
    <property type="evidence" value="ECO:0007669"/>
    <property type="project" value="InterPro"/>
</dbReference>
<dbReference type="AlphaFoldDB" id="A0A1T4Q1I2"/>
<sequence length="293" mass="32579">MIRKALTLLIILVALLSAACSQQTATTSEKKEQPKVLRVGLIPNQAPEKIKAKYEPFRKYLEEKLGMPVELFVATNYAGVVEAMAADKLDMAYFGGLTYVQAKQKAKIHPIVTEIDSETKTTKYYSLIITPANSPIKTLQDLKGKTFAFGDINSTSGSLYPRIMLDRAWLKVPDDFANIIYTGKHDATALAVQNGKVDAGGLEGRILNKLIEDGKIDKNKIRILAKSDPIEGYPWCVQDSMDPQLEAKIVDAFLSIKDPELLKLLRAEGFARVKAEDYAYVEQEARRLGLLKQ</sequence>
<evidence type="ECO:0000313" key="5">
    <source>
        <dbReference type="EMBL" id="SJZ97397.1"/>
    </source>
</evidence>
<comment type="similarity">
    <text evidence="1">Belongs to the phosphate/phosphite/phosphonate binding protein family.</text>
</comment>
<proteinExistence type="inferred from homology"/>
<feature type="domain" description="Solute-binding protein family 3/N-terminal" evidence="4">
    <location>
        <begin position="36"/>
        <end position="272"/>
    </location>
</feature>
<dbReference type="SMART" id="SM00062">
    <property type="entry name" value="PBPb"/>
    <property type="match status" value="1"/>
</dbReference>
<feature type="chain" id="PRO_5038590013" evidence="3">
    <location>
        <begin position="20"/>
        <end position="293"/>
    </location>
</feature>
<dbReference type="Proteomes" id="UP000189933">
    <property type="component" value="Unassembled WGS sequence"/>
</dbReference>
<dbReference type="SUPFAM" id="SSF53850">
    <property type="entry name" value="Periplasmic binding protein-like II"/>
    <property type="match status" value="1"/>
</dbReference>
<dbReference type="RefSeq" id="WP_159071928.1">
    <property type="nucleotide sequence ID" value="NZ_FUXM01000015.1"/>
</dbReference>
<evidence type="ECO:0000259" key="4">
    <source>
        <dbReference type="SMART" id="SM00062"/>
    </source>
</evidence>
<dbReference type="Pfam" id="PF12974">
    <property type="entry name" value="Phosphonate-bd"/>
    <property type="match status" value="1"/>
</dbReference>
<dbReference type="GO" id="GO:0055085">
    <property type="term" value="P:transmembrane transport"/>
    <property type="evidence" value="ECO:0007669"/>
    <property type="project" value="InterPro"/>
</dbReference>
<dbReference type="PROSITE" id="PS51257">
    <property type="entry name" value="PROKAR_LIPOPROTEIN"/>
    <property type="match status" value="1"/>
</dbReference>
<dbReference type="InterPro" id="IPR005770">
    <property type="entry name" value="PhnD"/>
</dbReference>
<dbReference type="NCBIfam" id="TIGR01098">
    <property type="entry name" value="3A0109s03R"/>
    <property type="match status" value="1"/>
</dbReference>
<keyword evidence="6" id="KW-1185">Reference proteome</keyword>
<keyword evidence="2 3" id="KW-0732">Signal</keyword>
<dbReference type="PANTHER" id="PTHR35841:SF1">
    <property type="entry name" value="PHOSPHONATES-BINDING PERIPLASMIC PROTEIN"/>
    <property type="match status" value="1"/>
</dbReference>
<dbReference type="InterPro" id="IPR001638">
    <property type="entry name" value="Solute-binding_3/MltF_N"/>
</dbReference>
<dbReference type="PANTHER" id="PTHR35841">
    <property type="entry name" value="PHOSPHONATES-BINDING PERIPLASMIC PROTEIN"/>
    <property type="match status" value="1"/>
</dbReference>
<organism evidence="5 6">
    <name type="scientific">Carboxydocella sporoproducens DSM 16521</name>
    <dbReference type="NCBI Taxonomy" id="1121270"/>
    <lineage>
        <taxon>Bacteria</taxon>
        <taxon>Bacillati</taxon>
        <taxon>Bacillota</taxon>
        <taxon>Clostridia</taxon>
        <taxon>Eubacteriales</taxon>
        <taxon>Clostridiales Family XVI. Incertae Sedis</taxon>
        <taxon>Carboxydocella</taxon>
    </lineage>
</organism>
<evidence type="ECO:0000256" key="1">
    <source>
        <dbReference type="ARBA" id="ARBA00007162"/>
    </source>
</evidence>
<name>A0A1T4Q1I2_9FIRM</name>
<reference evidence="6" key="1">
    <citation type="submission" date="2017-02" db="EMBL/GenBank/DDBJ databases">
        <authorList>
            <person name="Varghese N."/>
            <person name="Submissions S."/>
        </authorList>
    </citation>
    <scope>NUCLEOTIDE SEQUENCE [LARGE SCALE GENOMIC DNA]</scope>
    <source>
        <strain evidence="6">DSM 16521</strain>
    </source>
</reference>